<evidence type="ECO:0000313" key="2">
    <source>
        <dbReference type="EMBL" id="KAK6983834.1"/>
    </source>
</evidence>
<comment type="caution">
    <text evidence="2">The sequence shown here is derived from an EMBL/GenBank/DDBJ whole genome shotgun (WGS) entry which is preliminary data.</text>
</comment>
<sequence length="306" mass="34112">MLSIQRKVTVNPAVLAAGHPYPIYASNQSCTLQFVEFRAVGPPSTHFGHVGDVYIDLTPKRHALYWRDRGTAHWRRWTGVLLNQHIPLHQQLVSHPWVRSVEFSDLYLWADPGGVTWTSKDSICDSRAQMIQRNIATVVPGTAPNVEALVSELLHRMLDAERRASGERHSESPPSSRSSSSSLPTSGRNVVQGFTQGSSSGVVRFPLVNDSSRVLTEQERYQAAELALQGMRRAQDAETRAKQVRQNEKEVISLSYHYQKREQQLVAALAAAQQRSSGELQEMRAAVQSLQRHAESAQQDTLTAGN</sequence>
<dbReference type="AlphaFoldDB" id="A0AAV9ZJ70"/>
<evidence type="ECO:0000256" key="1">
    <source>
        <dbReference type="SAM" id="MobiDB-lite"/>
    </source>
</evidence>
<accession>A0AAV9ZJ70</accession>
<proteinExistence type="predicted"/>
<feature type="compositionally biased region" description="Low complexity" evidence="1">
    <location>
        <begin position="172"/>
        <end position="188"/>
    </location>
</feature>
<evidence type="ECO:0000313" key="3">
    <source>
        <dbReference type="Proteomes" id="UP001362999"/>
    </source>
</evidence>
<gene>
    <name evidence="2" type="ORF">R3P38DRAFT_2807787</name>
</gene>
<feature type="compositionally biased region" description="Basic and acidic residues" evidence="1">
    <location>
        <begin position="161"/>
        <end position="171"/>
    </location>
</feature>
<organism evidence="2 3">
    <name type="scientific">Favolaschia claudopus</name>
    <dbReference type="NCBI Taxonomy" id="2862362"/>
    <lineage>
        <taxon>Eukaryota</taxon>
        <taxon>Fungi</taxon>
        <taxon>Dikarya</taxon>
        <taxon>Basidiomycota</taxon>
        <taxon>Agaricomycotina</taxon>
        <taxon>Agaricomycetes</taxon>
        <taxon>Agaricomycetidae</taxon>
        <taxon>Agaricales</taxon>
        <taxon>Marasmiineae</taxon>
        <taxon>Mycenaceae</taxon>
        <taxon>Favolaschia</taxon>
    </lineage>
</organism>
<dbReference type="EMBL" id="JAWWNJ010000147">
    <property type="protein sequence ID" value="KAK6983834.1"/>
    <property type="molecule type" value="Genomic_DNA"/>
</dbReference>
<protein>
    <submittedName>
        <fullName evidence="2">Uncharacterized protein</fullName>
    </submittedName>
</protein>
<name>A0AAV9ZJ70_9AGAR</name>
<keyword evidence="3" id="KW-1185">Reference proteome</keyword>
<dbReference type="Proteomes" id="UP001362999">
    <property type="component" value="Unassembled WGS sequence"/>
</dbReference>
<reference evidence="2 3" key="1">
    <citation type="journal article" date="2024" name="J Genomics">
        <title>Draft genome sequencing and assembly of Favolaschia claudopus CIRM-BRFM 2984 isolated from oak limbs.</title>
        <authorList>
            <person name="Navarro D."/>
            <person name="Drula E."/>
            <person name="Chaduli D."/>
            <person name="Cazenave R."/>
            <person name="Ahrendt S."/>
            <person name="Wang J."/>
            <person name="Lipzen A."/>
            <person name="Daum C."/>
            <person name="Barry K."/>
            <person name="Grigoriev I.V."/>
            <person name="Favel A."/>
            <person name="Rosso M.N."/>
            <person name="Martin F."/>
        </authorList>
    </citation>
    <scope>NUCLEOTIDE SEQUENCE [LARGE SCALE GENOMIC DNA]</scope>
    <source>
        <strain evidence="2 3">CIRM-BRFM 2984</strain>
    </source>
</reference>
<feature type="region of interest" description="Disordered" evidence="1">
    <location>
        <begin position="161"/>
        <end position="195"/>
    </location>
</feature>